<sequence>MHTRILIGLILGFGAGCGEDVGPIETGQLELSWQISPRGCEEAGVENVRVEVDGSLQYREIIACAAGKLKIDDVVASNYTVRLEGLDEVGIARFVSDPQTITVRPNLNTRTELIRLSAKPANIDVGWRFEDGRVCGAHAADSVDVVVFDKLDYEITSKTFSCNDGIGTLEGLMAGTYFIEAVANGEDDFFIGQSSVSIGRGEVGEVEIVLAPRSR</sequence>
<keyword evidence="2" id="KW-1185">Reference proteome</keyword>
<reference evidence="1 2" key="1">
    <citation type="submission" date="2019-08" db="EMBL/GenBank/DDBJ databases">
        <authorList>
            <person name="Liang Q."/>
        </authorList>
    </citation>
    <scope>NUCLEOTIDE SEQUENCE [LARGE SCALE GENOMIC DNA]</scope>
    <source>
        <strain evidence="1 2">V1718</strain>
    </source>
</reference>
<accession>A0A5B8XLQ1</accession>
<evidence type="ECO:0008006" key="3">
    <source>
        <dbReference type="Google" id="ProtNLM"/>
    </source>
</evidence>
<organism evidence="1 2">
    <name type="scientific">Microvenator marinus</name>
    <dbReference type="NCBI Taxonomy" id="2600177"/>
    <lineage>
        <taxon>Bacteria</taxon>
        <taxon>Deltaproteobacteria</taxon>
        <taxon>Bradymonadales</taxon>
        <taxon>Microvenatoraceae</taxon>
        <taxon>Microvenator</taxon>
    </lineage>
</organism>
<dbReference type="RefSeq" id="WP_146957157.1">
    <property type="nucleotide sequence ID" value="NZ_CP042467.1"/>
</dbReference>
<dbReference type="KEGG" id="bbae:FRD01_02000"/>
<gene>
    <name evidence="1" type="ORF">FRD01_02000</name>
</gene>
<evidence type="ECO:0000313" key="2">
    <source>
        <dbReference type="Proteomes" id="UP000321595"/>
    </source>
</evidence>
<dbReference type="OrthoDB" id="5525240at2"/>
<dbReference type="PROSITE" id="PS51257">
    <property type="entry name" value="PROKAR_LIPOPROTEIN"/>
    <property type="match status" value="1"/>
</dbReference>
<evidence type="ECO:0000313" key="1">
    <source>
        <dbReference type="EMBL" id="QED26051.1"/>
    </source>
</evidence>
<dbReference type="Proteomes" id="UP000321595">
    <property type="component" value="Chromosome"/>
</dbReference>
<dbReference type="EMBL" id="CP042467">
    <property type="protein sequence ID" value="QED26051.1"/>
    <property type="molecule type" value="Genomic_DNA"/>
</dbReference>
<proteinExistence type="predicted"/>
<name>A0A5B8XLQ1_9DELT</name>
<dbReference type="AlphaFoldDB" id="A0A5B8XLQ1"/>
<protein>
    <recommendedName>
        <fullName evidence="3">Lipoprotein</fullName>
    </recommendedName>
</protein>